<dbReference type="PANTHER" id="PTHR43630:SF1">
    <property type="entry name" value="POLY-BETA-1,6-N-ACETYL-D-GLUCOSAMINE SYNTHASE"/>
    <property type="match status" value="1"/>
</dbReference>
<dbReference type="CDD" id="cd06439">
    <property type="entry name" value="CESA_like_1"/>
    <property type="match status" value="1"/>
</dbReference>
<evidence type="ECO:0000256" key="2">
    <source>
        <dbReference type="ARBA" id="ARBA00022676"/>
    </source>
</evidence>
<name>A0A937AIJ3_9BACT</name>
<comment type="similarity">
    <text evidence="1">Belongs to the glycosyltransferase 2 family.</text>
</comment>
<gene>
    <name evidence="6" type="ORF">JKP34_16185</name>
</gene>
<feature type="transmembrane region" description="Helical" evidence="4">
    <location>
        <begin position="263"/>
        <end position="283"/>
    </location>
</feature>
<reference evidence="6" key="1">
    <citation type="submission" date="2021-01" db="EMBL/GenBank/DDBJ databases">
        <title>Marivirga sp. nov., isolated from intertidal surface sediments.</title>
        <authorList>
            <person name="Zhang M."/>
        </authorList>
    </citation>
    <scope>NUCLEOTIDE SEQUENCE</scope>
    <source>
        <strain evidence="6">SM1354</strain>
    </source>
</reference>
<proteinExistence type="inferred from homology"/>
<keyword evidence="3" id="KW-0808">Transferase</keyword>
<dbReference type="GO" id="GO:0016757">
    <property type="term" value="F:glycosyltransferase activity"/>
    <property type="evidence" value="ECO:0007669"/>
    <property type="project" value="UniProtKB-KW"/>
</dbReference>
<dbReference type="AlphaFoldDB" id="A0A937AIJ3"/>
<sequence length="394" mass="44640">MELVFWFCLALVVYTYLGYPVVLFLLVKLKRLFNRQKLLFFEPSELPRVSLVVACYNEAEILEEKIANTLALSYPDDKLDICFVTDGSDDNSDEIIAKYANIKHFHSDERKGKNAAINRILPLLKTPYIIFCDANTFLNKEALVNLVRHYKDEKVGAVAGEKRVFSTNEDENAGAGEGAYWKYESQLKKWDSELYSVVGAAGELFSVKSDLMDPVPDGIIIEDFFLSVKIAMNGYKVRYEPEAYAMEAGSSSIAEERKRKVRISAGGLQAVGLFAGLLNFFKYGTLSFQYISHRFFRWTVAPLSLLILLLINIYLVVAGAGIVYTVLLASQVFFYFLAAMGNLYELKGKSSKVFLIPFYFVFMNVSVYQGFFRLLKGKQSAVWEKSARAKLKKT</sequence>
<dbReference type="EMBL" id="JAERQG010000004">
    <property type="protein sequence ID" value="MBL0766808.1"/>
    <property type="molecule type" value="Genomic_DNA"/>
</dbReference>
<feature type="domain" description="Glycosyltransferase 2-like" evidence="5">
    <location>
        <begin position="50"/>
        <end position="184"/>
    </location>
</feature>
<accession>A0A937AIJ3</accession>
<keyword evidence="7" id="KW-1185">Reference proteome</keyword>
<dbReference type="SUPFAM" id="SSF53448">
    <property type="entry name" value="Nucleotide-diphospho-sugar transferases"/>
    <property type="match status" value="1"/>
</dbReference>
<evidence type="ECO:0000256" key="1">
    <source>
        <dbReference type="ARBA" id="ARBA00006739"/>
    </source>
</evidence>
<keyword evidence="4" id="KW-1133">Transmembrane helix</keyword>
<keyword evidence="4" id="KW-0812">Transmembrane</keyword>
<comment type="caution">
    <text evidence="6">The sequence shown here is derived from an EMBL/GenBank/DDBJ whole genome shotgun (WGS) entry which is preliminary data.</text>
</comment>
<keyword evidence="4" id="KW-0472">Membrane</keyword>
<keyword evidence="2" id="KW-0328">Glycosyltransferase</keyword>
<protein>
    <submittedName>
        <fullName evidence="6">Glycosyltransferase family 2 protein</fullName>
    </submittedName>
</protein>
<dbReference type="PANTHER" id="PTHR43630">
    <property type="entry name" value="POLY-BETA-1,6-N-ACETYL-D-GLUCOSAMINE SYNTHASE"/>
    <property type="match status" value="1"/>
</dbReference>
<evidence type="ECO:0000256" key="3">
    <source>
        <dbReference type="ARBA" id="ARBA00022679"/>
    </source>
</evidence>
<feature type="transmembrane region" description="Helical" evidence="4">
    <location>
        <begin position="322"/>
        <end position="344"/>
    </location>
</feature>
<dbReference type="Gene3D" id="3.90.550.10">
    <property type="entry name" value="Spore Coat Polysaccharide Biosynthesis Protein SpsA, Chain A"/>
    <property type="match status" value="1"/>
</dbReference>
<evidence type="ECO:0000256" key="4">
    <source>
        <dbReference type="SAM" id="Phobius"/>
    </source>
</evidence>
<feature type="transmembrane region" description="Helical" evidence="4">
    <location>
        <begin position="356"/>
        <end position="375"/>
    </location>
</feature>
<dbReference type="InterPro" id="IPR029044">
    <property type="entry name" value="Nucleotide-diphossugar_trans"/>
</dbReference>
<feature type="transmembrane region" description="Helical" evidence="4">
    <location>
        <begin position="6"/>
        <end position="27"/>
    </location>
</feature>
<evidence type="ECO:0000313" key="7">
    <source>
        <dbReference type="Proteomes" id="UP000642920"/>
    </source>
</evidence>
<dbReference type="InterPro" id="IPR001173">
    <property type="entry name" value="Glyco_trans_2-like"/>
</dbReference>
<evidence type="ECO:0000259" key="5">
    <source>
        <dbReference type="Pfam" id="PF00535"/>
    </source>
</evidence>
<feature type="transmembrane region" description="Helical" evidence="4">
    <location>
        <begin position="295"/>
        <end position="315"/>
    </location>
</feature>
<dbReference type="Pfam" id="PF00535">
    <property type="entry name" value="Glycos_transf_2"/>
    <property type="match status" value="1"/>
</dbReference>
<dbReference type="RefSeq" id="WP_201923745.1">
    <property type="nucleotide sequence ID" value="NZ_JAERQG010000004.1"/>
</dbReference>
<evidence type="ECO:0000313" key="6">
    <source>
        <dbReference type="EMBL" id="MBL0766808.1"/>
    </source>
</evidence>
<dbReference type="Proteomes" id="UP000642920">
    <property type="component" value="Unassembled WGS sequence"/>
</dbReference>
<organism evidence="6 7">
    <name type="scientific">Marivirga atlantica</name>
    <dbReference type="NCBI Taxonomy" id="1548457"/>
    <lineage>
        <taxon>Bacteria</taxon>
        <taxon>Pseudomonadati</taxon>
        <taxon>Bacteroidota</taxon>
        <taxon>Cytophagia</taxon>
        <taxon>Cytophagales</taxon>
        <taxon>Marivirgaceae</taxon>
        <taxon>Marivirga</taxon>
    </lineage>
</organism>